<evidence type="ECO:0008006" key="3">
    <source>
        <dbReference type="Google" id="ProtNLM"/>
    </source>
</evidence>
<sequence>MSVVGTNDPTLSVHLKAFIATGEEMVVGIVGEGSSRELTSLWESPFENETAGSYFSRIGGIVQAKTGLTSKSTLNTTQVWSGTTPLTFNLVLEFYATADPATEVLAAVAALEKAASPEMRESMPGGRVPDTVALNVGRQIIYPECVITHVSKQLDGPISRDGYPLQAQVTLTLQTLASVNKSAISETFRL</sequence>
<comment type="caution">
    <text evidence="1">The sequence shown here is derived from an EMBL/GenBank/DDBJ whole genome shotgun (WGS) entry which is preliminary data.</text>
</comment>
<proteinExistence type="predicted"/>
<organism evidence="1 2">
    <name type="scientific">Halomonas salifodinae</name>
    <dbReference type="NCBI Taxonomy" id="438745"/>
    <lineage>
        <taxon>Bacteria</taxon>
        <taxon>Pseudomonadati</taxon>
        <taxon>Pseudomonadota</taxon>
        <taxon>Gammaproteobacteria</taxon>
        <taxon>Oceanospirillales</taxon>
        <taxon>Halomonadaceae</taxon>
        <taxon>Halomonas</taxon>
    </lineage>
</organism>
<gene>
    <name evidence="1" type="ORF">ACFQH5_15115</name>
</gene>
<evidence type="ECO:0000313" key="2">
    <source>
        <dbReference type="Proteomes" id="UP001596411"/>
    </source>
</evidence>
<reference evidence="2" key="1">
    <citation type="journal article" date="2019" name="Int. J. Syst. Evol. Microbiol.">
        <title>The Global Catalogue of Microorganisms (GCM) 10K type strain sequencing project: providing services to taxonomists for standard genome sequencing and annotation.</title>
        <authorList>
            <consortium name="The Broad Institute Genomics Platform"/>
            <consortium name="The Broad Institute Genome Sequencing Center for Infectious Disease"/>
            <person name="Wu L."/>
            <person name="Ma J."/>
        </authorList>
    </citation>
    <scope>NUCLEOTIDE SEQUENCE [LARGE SCALE GENOMIC DNA]</scope>
    <source>
        <strain evidence="2">CGMCC 1.13666</strain>
    </source>
</reference>
<evidence type="ECO:0000313" key="1">
    <source>
        <dbReference type="EMBL" id="MFC7090882.1"/>
    </source>
</evidence>
<name>A0ABW2F1X3_9GAMM</name>
<keyword evidence="2" id="KW-1185">Reference proteome</keyword>
<accession>A0ABW2F1X3</accession>
<dbReference type="Proteomes" id="UP001596411">
    <property type="component" value="Unassembled WGS sequence"/>
</dbReference>
<dbReference type="EMBL" id="JBHSZP010000029">
    <property type="protein sequence ID" value="MFC7090882.1"/>
    <property type="molecule type" value="Genomic_DNA"/>
</dbReference>
<protein>
    <recommendedName>
        <fullName evidence="3">Morphogenetic protein</fullName>
    </recommendedName>
</protein>
<dbReference type="RefSeq" id="WP_346062961.1">
    <property type="nucleotide sequence ID" value="NZ_BAAADR010000013.1"/>
</dbReference>